<evidence type="ECO:0000256" key="5">
    <source>
        <dbReference type="ARBA" id="ARBA00022621"/>
    </source>
</evidence>
<evidence type="ECO:0000256" key="10">
    <source>
        <dbReference type="ARBA" id="ARBA00048649"/>
    </source>
</evidence>
<evidence type="ECO:0000313" key="15">
    <source>
        <dbReference type="EMBL" id="MFC4161417.1"/>
    </source>
</evidence>
<dbReference type="Gene3D" id="2.40.30.10">
    <property type="entry name" value="Translation factors"/>
    <property type="match status" value="1"/>
</dbReference>
<evidence type="ECO:0000256" key="3">
    <source>
        <dbReference type="ARBA" id="ARBA00022575"/>
    </source>
</evidence>
<dbReference type="InterPro" id="IPR017938">
    <property type="entry name" value="Riboflavin_synthase-like_b-brl"/>
</dbReference>
<dbReference type="Proteomes" id="UP001595791">
    <property type="component" value="Unassembled WGS sequence"/>
</dbReference>
<keyword evidence="5 12" id="KW-0561">Oxygen transport</keyword>
<dbReference type="CDD" id="cd06184">
    <property type="entry name" value="flavohem_like_fad_nad_binding"/>
    <property type="match status" value="1"/>
</dbReference>
<evidence type="ECO:0000256" key="11">
    <source>
        <dbReference type="ARBA" id="ARBA00049433"/>
    </source>
</evidence>
<comment type="function">
    <text evidence="9">Is involved in NO detoxification in an aerobic process, termed nitric oxide dioxygenase (NOD) reaction that utilizes O(2) and NAD(P)H to convert NO to nitrate, which protects the bacterium from various noxious nitrogen compounds. Therefore, plays a central role in the inducible response to nitrosative stress.</text>
</comment>
<name>A0ABV8MT25_9NEIS</name>
<evidence type="ECO:0000256" key="6">
    <source>
        <dbReference type="ARBA" id="ARBA00022723"/>
    </source>
</evidence>
<dbReference type="InterPro" id="IPR000971">
    <property type="entry name" value="Globin"/>
</dbReference>
<keyword evidence="4 12" id="KW-0349">Heme</keyword>
<comment type="similarity">
    <text evidence="12">Belongs to the globin family.</text>
</comment>
<dbReference type="InterPro" id="IPR039261">
    <property type="entry name" value="FNR_nucleotide-bd"/>
</dbReference>
<gene>
    <name evidence="15" type="ORF">ACFOW7_18940</name>
</gene>
<dbReference type="PANTHER" id="PTHR43396">
    <property type="entry name" value="FLAVOHEMOPROTEIN"/>
    <property type="match status" value="1"/>
</dbReference>
<evidence type="ECO:0000256" key="12">
    <source>
        <dbReference type="RuleBase" id="RU000356"/>
    </source>
</evidence>
<dbReference type="Pfam" id="PF00175">
    <property type="entry name" value="NAD_binding_1"/>
    <property type="match status" value="1"/>
</dbReference>
<keyword evidence="8" id="KW-0520">NAD</keyword>
<feature type="domain" description="FAD-binding FR-type" evidence="14">
    <location>
        <begin position="149"/>
        <end position="256"/>
    </location>
</feature>
<reference evidence="16" key="1">
    <citation type="journal article" date="2019" name="Int. J. Syst. Evol. Microbiol.">
        <title>The Global Catalogue of Microorganisms (GCM) 10K type strain sequencing project: providing services to taxonomists for standard genome sequencing and annotation.</title>
        <authorList>
            <consortium name="The Broad Institute Genomics Platform"/>
            <consortium name="The Broad Institute Genome Sequencing Center for Infectious Disease"/>
            <person name="Wu L."/>
            <person name="Ma J."/>
        </authorList>
    </citation>
    <scope>NUCLEOTIDE SEQUENCE [LARGE SCALE GENOMIC DNA]</scope>
    <source>
        <strain evidence="16">LMG 29894</strain>
    </source>
</reference>
<keyword evidence="12" id="KW-0813">Transport</keyword>
<evidence type="ECO:0000256" key="7">
    <source>
        <dbReference type="ARBA" id="ARBA00023004"/>
    </source>
</evidence>
<evidence type="ECO:0000256" key="4">
    <source>
        <dbReference type="ARBA" id="ARBA00022617"/>
    </source>
</evidence>
<keyword evidence="7" id="KW-0408">Iron</keyword>
<accession>A0ABV8MT25</accession>
<dbReference type="InterPro" id="IPR001433">
    <property type="entry name" value="OxRdtase_FAD/NAD-bd"/>
</dbReference>
<dbReference type="Gene3D" id="1.10.490.10">
    <property type="entry name" value="Globins"/>
    <property type="match status" value="1"/>
</dbReference>
<comment type="catalytic activity">
    <reaction evidence="10">
        <text>2 nitric oxide + NADH + 2 O2 = 2 nitrate + NAD(+) + H(+)</text>
        <dbReference type="Rhea" id="RHEA:19469"/>
        <dbReference type="ChEBI" id="CHEBI:15378"/>
        <dbReference type="ChEBI" id="CHEBI:15379"/>
        <dbReference type="ChEBI" id="CHEBI:16480"/>
        <dbReference type="ChEBI" id="CHEBI:17632"/>
        <dbReference type="ChEBI" id="CHEBI:57540"/>
        <dbReference type="ChEBI" id="CHEBI:57945"/>
        <dbReference type="EC" id="1.14.12.17"/>
    </reaction>
</comment>
<dbReference type="SUPFAM" id="SSF46458">
    <property type="entry name" value="Globin-like"/>
    <property type="match status" value="1"/>
</dbReference>
<evidence type="ECO:0000313" key="16">
    <source>
        <dbReference type="Proteomes" id="UP001595791"/>
    </source>
</evidence>
<sequence length="394" mass="42617">MLSSTARPLIAASVPVLRQHGLAITQHFYREMFAAHPALKNLFNQGNQAIGVQQQSLANAVFAYAAHIDDAAALAPVIERIVHKHASLGVGPQHYPIVGHHLLGAIAAVLGDAATPELLTAWEEAYGLLAGQLIAAEARLYRQSGHAAGELLDLRVIERRRETDLVTSYYLQDAQGRSPGRFRPGQYVSVAVQLDNGLRQLRQYSLSDAPQQPWWRITIKAETGDPAGMVSNHLRQTLRIGSPIAVSPAFGDFAPELGGERPLVLISAGVGITPMVSILNTLAFEESSRPLLFAHAASAASAQVLRADLVAARASLPQMGTAFWYETGDLPAQARAGRMALEQVITPDLLSGEFLLCGPRGFMEAQRQQLLQLGVQPNQIQREVFGPDLLEHLL</sequence>
<feature type="domain" description="Globin" evidence="13">
    <location>
        <begin position="1"/>
        <end position="138"/>
    </location>
</feature>
<comment type="similarity">
    <text evidence="1">In the C-terminal section; belongs to the flavoprotein pyridine nucleotide cytochrome reductase family.</text>
</comment>
<evidence type="ECO:0000256" key="9">
    <source>
        <dbReference type="ARBA" id="ARBA00025094"/>
    </source>
</evidence>
<keyword evidence="16" id="KW-1185">Reference proteome</keyword>
<keyword evidence="3" id="KW-0216">Detoxification</keyword>
<proteinExistence type="inferred from homology"/>
<evidence type="ECO:0000256" key="2">
    <source>
        <dbReference type="ARBA" id="ARBA00012229"/>
    </source>
</evidence>
<evidence type="ECO:0000256" key="1">
    <source>
        <dbReference type="ARBA" id="ARBA00006401"/>
    </source>
</evidence>
<dbReference type="PROSITE" id="PS01033">
    <property type="entry name" value="GLOBIN"/>
    <property type="match status" value="1"/>
</dbReference>
<keyword evidence="6" id="KW-0479">Metal-binding</keyword>
<dbReference type="InterPro" id="IPR009050">
    <property type="entry name" value="Globin-like_sf"/>
</dbReference>
<dbReference type="Gene3D" id="3.40.50.80">
    <property type="entry name" value="Nucleotide-binding domain of ferredoxin-NADP reductase (FNR) module"/>
    <property type="match status" value="1"/>
</dbReference>
<dbReference type="Pfam" id="PF00042">
    <property type="entry name" value="Globin"/>
    <property type="match status" value="1"/>
</dbReference>
<protein>
    <recommendedName>
        <fullName evidence="2">nitric oxide dioxygenase</fullName>
        <ecNumber evidence="2">1.14.12.17</ecNumber>
    </recommendedName>
</protein>
<dbReference type="InterPro" id="IPR017927">
    <property type="entry name" value="FAD-bd_FR_type"/>
</dbReference>
<dbReference type="PANTHER" id="PTHR43396:SF3">
    <property type="entry name" value="FLAVOHEMOPROTEIN"/>
    <property type="match status" value="1"/>
</dbReference>
<comment type="catalytic activity">
    <reaction evidence="11">
        <text>2 nitric oxide + NADPH + 2 O2 = 2 nitrate + NADP(+) + H(+)</text>
        <dbReference type="Rhea" id="RHEA:19465"/>
        <dbReference type="ChEBI" id="CHEBI:15378"/>
        <dbReference type="ChEBI" id="CHEBI:15379"/>
        <dbReference type="ChEBI" id="CHEBI:16480"/>
        <dbReference type="ChEBI" id="CHEBI:17632"/>
        <dbReference type="ChEBI" id="CHEBI:57783"/>
        <dbReference type="ChEBI" id="CHEBI:58349"/>
        <dbReference type="EC" id="1.14.12.17"/>
    </reaction>
</comment>
<evidence type="ECO:0000259" key="14">
    <source>
        <dbReference type="PROSITE" id="PS51384"/>
    </source>
</evidence>
<dbReference type="SUPFAM" id="SSF52343">
    <property type="entry name" value="Ferredoxin reductase-like, C-terminal NADP-linked domain"/>
    <property type="match status" value="1"/>
</dbReference>
<evidence type="ECO:0000259" key="13">
    <source>
        <dbReference type="PROSITE" id="PS01033"/>
    </source>
</evidence>
<comment type="caution">
    <text evidence="15">The sequence shown here is derived from an EMBL/GenBank/DDBJ whole genome shotgun (WGS) entry which is preliminary data.</text>
</comment>
<evidence type="ECO:0000256" key="8">
    <source>
        <dbReference type="ARBA" id="ARBA00023027"/>
    </source>
</evidence>
<dbReference type="RefSeq" id="WP_378167334.1">
    <property type="nucleotide sequence ID" value="NZ_JBHSBU010000001.1"/>
</dbReference>
<dbReference type="PRINTS" id="PR00410">
    <property type="entry name" value="PHEHYDRXLASE"/>
</dbReference>
<dbReference type="PROSITE" id="PS51384">
    <property type="entry name" value="FAD_FR"/>
    <property type="match status" value="1"/>
</dbReference>
<organism evidence="15 16">
    <name type="scientific">Chitinimonas lacunae</name>
    <dbReference type="NCBI Taxonomy" id="1963018"/>
    <lineage>
        <taxon>Bacteria</taxon>
        <taxon>Pseudomonadati</taxon>
        <taxon>Pseudomonadota</taxon>
        <taxon>Betaproteobacteria</taxon>
        <taxon>Neisseriales</taxon>
        <taxon>Chitinibacteraceae</taxon>
        <taxon>Chitinimonas</taxon>
    </lineage>
</organism>
<dbReference type="InterPro" id="IPR012292">
    <property type="entry name" value="Globin/Proto"/>
</dbReference>
<dbReference type="SUPFAM" id="SSF63380">
    <property type="entry name" value="Riboflavin synthase domain-like"/>
    <property type="match status" value="1"/>
</dbReference>
<dbReference type="EMBL" id="JBHSBU010000001">
    <property type="protein sequence ID" value="MFC4161417.1"/>
    <property type="molecule type" value="Genomic_DNA"/>
</dbReference>
<dbReference type="EC" id="1.14.12.17" evidence="2"/>